<organism evidence="2 3">
    <name type="scientific">Zophobas morio</name>
    <dbReference type="NCBI Taxonomy" id="2755281"/>
    <lineage>
        <taxon>Eukaryota</taxon>
        <taxon>Metazoa</taxon>
        <taxon>Ecdysozoa</taxon>
        <taxon>Arthropoda</taxon>
        <taxon>Hexapoda</taxon>
        <taxon>Insecta</taxon>
        <taxon>Pterygota</taxon>
        <taxon>Neoptera</taxon>
        <taxon>Endopterygota</taxon>
        <taxon>Coleoptera</taxon>
        <taxon>Polyphaga</taxon>
        <taxon>Cucujiformia</taxon>
        <taxon>Tenebrionidae</taxon>
        <taxon>Zophobas</taxon>
    </lineage>
</organism>
<name>A0AA38MSV6_9CUCU</name>
<dbReference type="SMART" id="SM00587">
    <property type="entry name" value="CHK"/>
    <property type="match status" value="1"/>
</dbReference>
<proteinExistence type="predicted"/>
<reference evidence="2" key="1">
    <citation type="journal article" date="2023" name="G3 (Bethesda)">
        <title>Whole genome assemblies of Zophobas morio and Tenebrio molitor.</title>
        <authorList>
            <person name="Kaur S."/>
            <person name="Stinson S.A."/>
            <person name="diCenzo G.C."/>
        </authorList>
    </citation>
    <scope>NUCLEOTIDE SEQUENCE</scope>
    <source>
        <strain evidence="2">QUZm001</strain>
    </source>
</reference>
<dbReference type="PANTHER" id="PTHR11012">
    <property type="entry name" value="PROTEIN KINASE-LIKE DOMAIN-CONTAINING"/>
    <property type="match status" value="1"/>
</dbReference>
<evidence type="ECO:0000313" key="3">
    <source>
        <dbReference type="Proteomes" id="UP001168821"/>
    </source>
</evidence>
<dbReference type="SUPFAM" id="SSF56112">
    <property type="entry name" value="Protein kinase-like (PK-like)"/>
    <property type="match status" value="1"/>
</dbReference>
<dbReference type="InterPro" id="IPR015897">
    <property type="entry name" value="CHK_kinase-like"/>
</dbReference>
<sequence length="403" mass="46547">MASEIKSVLKDILTINIDDYSLEGLESPEKGDGYMSDILFITLTPPRSKQSKKYELVWKCGKKSKVLRATTPVRQTFMTEIFFYDKIIPTFTQFQLEKGIRDAFNSVPKCYGTFIAEEMEVIVLKNLKRSGYNLWDKKKPLTKKHIELILEEYAKLHSVSVAMSEQDPEKFAELREGLGETLKEFTKANDMNALFGTNIIELYDLLKGDLDERTLETWKGLYDQTYFILDGMVDKKEGLKVVVHGDSWCNNFMFKYNDDETSPVNVVMFDWQISTVSSPIFDLSYLIFAGISNEDVECINDLLNRYYEQLKFYSSRLGTSLDKLYTKEQFLGEWKKYSKYGIIFACLVHKICVTEKDEVIDVANAADGGKDFSNAFCYDVKNKTAFKNRSRHVVKYVVENQLV</sequence>
<protein>
    <recommendedName>
        <fullName evidence="1">CHK kinase-like domain-containing protein</fullName>
    </recommendedName>
</protein>
<feature type="domain" description="CHK kinase-like" evidence="1">
    <location>
        <begin position="122"/>
        <end position="316"/>
    </location>
</feature>
<evidence type="ECO:0000313" key="2">
    <source>
        <dbReference type="EMBL" id="KAJ3666232.1"/>
    </source>
</evidence>
<dbReference type="AlphaFoldDB" id="A0AA38MSV6"/>
<keyword evidence="3" id="KW-1185">Reference proteome</keyword>
<comment type="caution">
    <text evidence="2">The sequence shown here is derived from an EMBL/GenBank/DDBJ whole genome shotgun (WGS) entry which is preliminary data.</text>
</comment>
<dbReference type="Pfam" id="PF02958">
    <property type="entry name" value="EcKL"/>
    <property type="match status" value="1"/>
</dbReference>
<dbReference type="InterPro" id="IPR011009">
    <property type="entry name" value="Kinase-like_dom_sf"/>
</dbReference>
<dbReference type="InterPro" id="IPR004119">
    <property type="entry name" value="EcKL"/>
</dbReference>
<evidence type="ECO:0000259" key="1">
    <source>
        <dbReference type="SMART" id="SM00587"/>
    </source>
</evidence>
<dbReference type="Proteomes" id="UP001168821">
    <property type="component" value="Unassembled WGS sequence"/>
</dbReference>
<dbReference type="Gene3D" id="3.90.1200.10">
    <property type="match status" value="1"/>
</dbReference>
<dbReference type="EMBL" id="JALNTZ010000001">
    <property type="protein sequence ID" value="KAJ3666232.1"/>
    <property type="molecule type" value="Genomic_DNA"/>
</dbReference>
<accession>A0AA38MSV6</accession>
<dbReference type="PANTHER" id="PTHR11012:SF30">
    <property type="entry name" value="PROTEIN KINASE-LIKE DOMAIN-CONTAINING"/>
    <property type="match status" value="1"/>
</dbReference>
<gene>
    <name evidence="2" type="ORF">Zmor_001685</name>
</gene>